<dbReference type="Proteomes" id="UP000596035">
    <property type="component" value="Chromosome"/>
</dbReference>
<dbReference type="GO" id="GO:0016747">
    <property type="term" value="F:acyltransferase activity, transferring groups other than amino-acyl groups"/>
    <property type="evidence" value="ECO:0007669"/>
    <property type="project" value="InterPro"/>
</dbReference>
<dbReference type="AlphaFoldDB" id="A0A1Z2XPM0"/>
<dbReference type="Pfam" id="PF13302">
    <property type="entry name" value="Acetyltransf_3"/>
    <property type="match status" value="1"/>
</dbReference>
<dbReference type="Proteomes" id="UP000196710">
    <property type="component" value="Chromosome"/>
</dbReference>
<accession>A0A1Z2XPM0</accession>
<sequence>MTEKDFHIETERLILRRYKDGDLEDLYQYLSDPEVVRFEPYRPMSREETGEELKRRASSDEMIAVELKESGKLIGNVYLGERDFQTKELGFVFNREYWGRGFASESCRAVLNRAFKEGAHRIFAECDPENESSWRLLEALGFQREGHLRQNVYFWTDESGSPLWKDTYIYSKLNT</sequence>
<dbReference type="InterPro" id="IPR000182">
    <property type="entry name" value="GNAT_dom"/>
</dbReference>
<proteinExistence type="predicted"/>
<keyword evidence="4" id="KW-1185">Reference proteome</keyword>
<organism evidence="3 5">
    <name type="scientific">Acutalibacter muris</name>
    <dbReference type="NCBI Taxonomy" id="1796620"/>
    <lineage>
        <taxon>Bacteria</taxon>
        <taxon>Bacillati</taxon>
        <taxon>Bacillota</taxon>
        <taxon>Clostridia</taxon>
        <taxon>Eubacteriales</taxon>
        <taxon>Acutalibacteraceae</taxon>
        <taxon>Acutalibacter</taxon>
    </lineage>
</organism>
<name>A0A1Z2XPM0_9FIRM</name>
<gene>
    <name evidence="2" type="ORF">ADH66_06700</name>
    <name evidence="3" type="ORF">I5Q82_16805</name>
</gene>
<dbReference type="PANTHER" id="PTHR43792:SF1">
    <property type="entry name" value="N-ACETYLTRANSFERASE DOMAIN-CONTAINING PROTEIN"/>
    <property type="match status" value="1"/>
</dbReference>
<dbReference type="PANTHER" id="PTHR43792">
    <property type="entry name" value="GNAT FAMILY, PUTATIVE (AFU_ORTHOLOGUE AFUA_3G00765)-RELATED-RELATED"/>
    <property type="match status" value="1"/>
</dbReference>
<feature type="domain" description="N-acetyltransferase" evidence="1">
    <location>
        <begin position="13"/>
        <end position="175"/>
    </location>
</feature>
<reference evidence="4" key="2">
    <citation type="submission" date="2017-05" db="EMBL/GenBank/DDBJ databases">
        <title>Improved OligoMM genomes.</title>
        <authorList>
            <person name="Garzetti D."/>
        </authorList>
    </citation>
    <scope>NUCLEOTIDE SEQUENCE [LARGE SCALE GENOMIC DNA]</scope>
    <source>
        <strain evidence="4">KB18</strain>
    </source>
</reference>
<evidence type="ECO:0000259" key="1">
    <source>
        <dbReference type="PROSITE" id="PS51186"/>
    </source>
</evidence>
<dbReference type="EMBL" id="CP021422">
    <property type="protein sequence ID" value="ASB40380.1"/>
    <property type="molecule type" value="Genomic_DNA"/>
</dbReference>
<evidence type="ECO:0000313" key="5">
    <source>
        <dbReference type="Proteomes" id="UP000596035"/>
    </source>
</evidence>
<dbReference type="InterPro" id="IPR051531">
    <property type="entry name" value="N-acetyltransferase"/>
</dbReference>
<dbReference type="SUPFAM" id="SSF55729">
    <property type="entry name" value="Acyl-CoA N-acyltransferases (Nat)"/>
    <property type="match status" value="1"/>
</dbReference>
<dbReference type="PROSITE" id="PS51186">
    <property type="entry name" value="GNAT"/>
    <property type="match status" value="1"/>
</dbReference>
<dbReference type="EMBL" id="CP065321">
    <property type="protein sequence ID" value="QQR29672.1"/>
    <property type="molecule type" value="Genomic_DNA"/>
</dbReference>
<protein>
    <submittedName>
        <fullName evidence="2 3">N-acetyltransferase</fullName>
    </submittedName>
</protein>
<evidence type="ECO:0000313" key="2">
    <source>
        <dbReference type="EMBL" id="ASB40380.1"/>
    </source>
</evidence>
<dbReference type="Gene3D" id="3.40.630.30">
    <property type="match status" value="1"/>
</dbReference>
<dbReference type="RefSeq" id="WP_066534107.1">
    <property type="nucleotide sequence ID" value="NZ_CP021422.1"/>
</dbReference>
<evidence type="ECO:0000313" key="3">
    <source>
        <dbReference type="EMBL" id="QQR29672.1"/>
    </source>
</evidence>
<reference evidence="2" key="1">
    <citation type="journal article" date="2017" name="Genome Announc.">
        <title>High-Quality Whole-Genome Sequences of the Oligo-Mouse-Microbiota Bacterial Community.</title>
        <authorList>
            <person name="Garzetti D."/>
            <person name="Brugiroux S."/>
            <person name="Bunk B."/>
            <person name="Pukall R."/>
            <person name="McCoy K.D."/>
            <person name="Macpherson A.J."/>
            <person name="Stecher B."/>
        </authorList>
    </citation>
    <scope>NUCLEOTIDE SEQUENCE</scope>
    <source>
        <strain evidence="2">KB18</strain>
    </source>
</reference>
<dbReference type="InterPro" id="IPR016181">
    <property type="entry name" value="Acyl_CoA_acyltransferase"/>
</dbReference>
<reference evidence="3 5" key="3">
    <citation type="submission" date="2020-11" db="EMBL/GenBank/DDBJ databases">
        <title>Closed and high quality bacterial genomes of the OMM12 community.</title>
        <authorList>
            <person name="Marbouty M."/>
            <person name="Lamy-Besnier Q."/>
            <person name="Debarbieux L."/>
            <person name="Koszul R."/>
        </authorList>
    </citation>
    <scope>NUCLEOTIDE SEQUENCE [LARGE SCALE GENOMIC DNA]</scope>
    <source>
        <strain evidence="3 5">KB18</strain>
    </source>
</reference>
<dbReference type="KEGG" id="amur:ADH66_06700"/>
<evidence type="ECO:0000313" key="4">
    <source>
        <dbReference type="Proteomes" id="UP000196710"/>
    </source>
</evidence>